<organism evidence="2 3">
    <name type="scientific">Ranitomeya imitator</name>
    <name type="common">mimic poison frog</name>
    <dbReference type="NCBI Taxonomy" id="111125"/>
    <lineage>
        <taxon>Eukaryota</taxon>
        <taxon>Metazoa</taxon>
        <taxon>Chordata</taxon>
        <taxon>Craniata</taxon>
        <taxon>Vertebrata</taxon>
        <taxon>Euteleostomi</taxon>
        <taxon>Amphibia</taxon>
        <taxon>Batrachia</taxon>
        <taxon>Anura</taxon>
        <taxon>Neobatrachia</taxon>
        <taxon>Hyloidea</taxon>
        <taxon>Dendrobatidae</taxon>
        <taxon>Dendrobatinae</taxon>
        <taxon>Ranitomeya</taxon>
    </lineage>
</organism>
<keyword evidence="3" id="KW-1185">Reference proteome</keyword>
<dbReference type="InterPro" id="IPR011009">
    <property type="entry name" value="Kinase-like_dom_sf"/>
</dbReference>
<dbReference type="SUPFAM" id="SSF56112">
    <property type="entry name" value="Protein kinase-like (PK-like)"/>
    <property type="match status" value="1"/>
</dbReference>
<dbReference type="Gene3D" id="1.10.510.10">
    <property type="entry name" value="Transferase(Phosphotransferase) domain 1"/>
    <property type="match status" value="1"/>
</dbReference>
<dbReference type="PANTHER" id="PTHR24359">
    <property type="entry name" value="SERINE/THREONINE-PROTEIN KINASE SBK1"/>
    <property type="match status" value="1"/>
</dbReference>
<dbReference type="SMART" id="SM00220">
    <property type="entry name" value="S_TKc"/>
    <property type="match status" value="1"/>
</dbReference>
<dbReference type="PROSITE" id="PS00108">
    <property type="entry name" value="PROTEIN_KINASE_ST"/>
    <property type="match status" value="1"/>
</dbReference>
<dbReference type="InterPro" id="IPR008271">
    <property type="entry name" value="Ser/Thr_kinase_AS"/>
</dbReference>
<accession>A0ABN9LUD1</accession>
<name>A0ABN9LUD1_9NEOB</name>
<protein>
    <recommendedName>
        <fullName evidence="1">Protein kinase domain-containing protein</fullName>
    </recommendedName>
</protein>
<feature type="domain" description="Protein kinase" evidence="1">
    <location>
        <begin position="1"/>
        <end position="232"/>
    </location>
</feature>
<dbReference type="Proteomes" id="UP001176940">
    <property type="component" value="Unassembled WGS sequence"/>
</dbReference>
<evidence type="ECO:0000259" key="1">
    <source>
        <dbReference type="PROSITE" id="PS50011"/>
    </source>
</evidence>
<feature type="non-terminal residue" evidence="2">
    <location>
        <position position="245"/>
    </location>
</feature>
<evidence type="ECO:0000313" key="2">
    <source>
        <dbReference type="EMBL" id="CAJ0950978.1"/>
    </source>
</evidence>
<gene>
    <name evidence="2" type="ORF">RIMI_LOCUS13268269</name>
</gene>
<comment type="caution">
    <text evidence="2">The sequence shown here is derived from an EMBL/GenBank/DDBJ whole genome shotgun (WGS) entry which is preliminary data.</text>
</comment>
<sequence length="245" mass="28501">MTLAQHLQPLVLLCFCHYHQMHHHHHQYQLATTAHGLFHETFSFFGKSNQNNNRYMVGLPDIMVKRCAMQLAEALDFMHSKALVHRDVKLDNILLFDKDCHCIKLADFGLTRLEGFNISPLKGTVPYSSPELCVLEENDTLELDSSLDVWAFGILLFCISTGYFPWDTASYKDSQYEQFALWQTTGNYQKIPYQWKQFTWRALDMFQKLLALNAVTRSPAIEVQKYLSDPWKINSLKDNCNLQDN</sequence>
<reference evidence="2" key="1">
    <citation type="submission" date="2023-07" db="EMBL/GenBank/DDBJ databases">
        <authorList>
            <person name="Stuckert A."/>
        </authorList>
    </citation>
    <scope>NUCLEOTIDE SEQUENCE</scope>
</reference>
<proteinExistence type="predicted"/>
<evidence type="ECO:0000313" key="3">
    <source>
        <dbReference type="Proteomes" id="UP001176940"/>
    </source>
</evidence>
<dbReference type="EMBL" id="CAUEEQ010032599">
    <property type="protein sequence ID" value="CAJ0950978.1"/>
    <property type="molecule type" value="Genomic_DNA"/>
</dbReference>
<dbReference type="PROSITE" id="PS50011">
    <property type="entry name" value="PROTEIN_KINASE_DOM"/>
    <property type="match status" value="1"/>
</dbReference>
<dbReference type="Pfam" id="PF00069">
    <property type="entry name" value="Pkinase"/>
    <property type="match status" value="1"/>
</dbReference>
<dbReference type="PANTHER" id="PTHR24359:SF39">
    <property type="entry name" value="PROTEIN KINASE DOMAIN-CONTAINING PROTEIN"/>
    <property type="match status" value="1"/>
</dbReference>
<dbReference type="InterPro" id="IPR000719">
    <property type="entry name" value="Prot_kinase_dom"/>
</dbReference>